<organism evidence="1 2">
    <name type="scientific">Exobacillus caeni</name>
    <dbReference type="NCBI Taxonomy" id="2574798"/>
    <lineage>
        <taxon>Bacteria</taxon>
        <taxon>Bacillati</taxon>
        <taxon>Bacillota</taxon>
        <taxon>Bacilli</taxon>
        <taxon>Bacillales</taxon>
        <taxon>Guptibacillaceae</taxon>
        <taxon>Exobacillus</taxon>
    </lineage>
</organism>
<accession>A0A5R9F1L5</accession>
<keyword evidence="2" id="KW-1185">Reference proteome</keyword>
<dbReference type="RefSeq" id="WP_138126044.1">
    <property type="nucleotide sequence ID" value="NZ_SWLG01000006.1"/>
</dbReference>
<gene>
    <name evidence="1" type="ORF">FCL54_10345</name>
</gene>
<dbReference type="AlphaFoldDB" id="A0A5R9F1L5"/>
<dbReference type="OrthoDB" id="2921822at2"/>
<proteinExistence type="predicted"/>
<dbReference type="Proteomes" id="UP000308230">
    <property type="component" value="Unassembled WGS sequence"/>
</dbReference>
<evidence type="ECO:0000313" key="1">
    <source>
        <dbReference type="EMBL" id="TLS37532.1"/>
    </source>
</evidence>
<dbReference type="EMBL" id="SWLG01000006">
    <property type="protein sequence ID" value="TLS37532.1"/>
    <property type="molecule type" value="Genomic_DNA"/>
</dbReference>
<protein>
    <submittedName>
        <fullName evidence="1">Uncharacterized protein</fullName>
    </submittedName>
</protein>
<evidence type="ECO:0000313" key="2">
    <source>
        <dbReference type="Proteomes" id="UP000308230"/>
    </source>
</evidence>
<sequence>MVFLEENYYPPWIEKLLPSRYKTVEKELMDDQSSQHLLQETEAFLDELINNARNNEVPDNRKWKKKLKGYTVTVRVSKRFIAVQGIDTSKASTHIGSHLKKKFFIECYRKFIHSKNGTGKCRKSIIMFNDRGRIFKRNIKRSPYFQGIFYKITLLDDTLIDNLTDRKSSIHSLSTVNSNEPLKKELDRLYFHHYHNLSLEASIQGRVERMMSITKQLLPDFDLFDLEEKHEIRRIIRDDLPSLLHTYLSLSIENQTRQKESVFEALCQMELTLHNHLDTLEGKKVQRIQQLLKLNKIRYDKK</sequence>
<comment type="caution">
    <text evidence="1">The sequence shown here is derived from an EMBL/GenBank/DDBJ whole genome shotgun (WGS) entry which is preliminary data.</text>
</comment>
<name>A0A5R9F1L5_9BACL</name>
<reference evidence="1 2" key="1">
    <citation type="submission" date="2019-04" db="EMBL/GenBank/DDBJ databases">
        <title>Bacillus caeni sp. nov., a bacterium isolated from mangrove sediment.</title>
        <authorList>
            <person name="Huang H."/>
            <person name="Mo K."/>
            <person name="Hu Y."/>
        </authorList>
    </citation>
    <scope>NUCLEOTIDE SEQUENCE [LARGE SCALE GENOMIC DNA]</scope>
    <source>
        <strain evidence="1 2">HB172195</strain>
    </source>
</reference>